<dbReference type="EMBL" id="JAJJMA010168087">
    <property type="protein sequence ID" value="MCL7036449.1"/>
    <property type="molecule type" value="Genomic_DNA"/>
</dbReference>
<organism evidence="3 4">
    <name type="scientific">Papaver nudicaule</name>
    <name type="common">Iceland poppy</name>
    <dbReference type="NCBI Taxonomy" id="74823"/>
    <lineage>
        <taxon>Eukaryota</taxon>
        <taxon>Viridiplantae</taxon>
        <taxon>Streptophyta</taxon>
        <taxon>Embryophyta</taxon>
        <taxon>Tracheophyta</taxon>
        <taxon>Spermatophyta</taxon>
        <taxon>Magnoliopsida</taxon>
        <taxon>Ranunculales</taxon>
        <taxon>Papaveraceae</taxon>
        <taxon>Papaveroideae</taxon>
        <taxon>Papaver</taxon>
    </lineage>
</organism>
<keyword evidence="4" id="KW-1185">Reference proteome</keyword>
<feature type="transmembrane region" description="Helical" evidence="2">
    <location>
        <begin position="190"/>
        <end position="208"/>
    </location>
</feature>
<evidence type="ECO:0000313" key="4">
    <source>
        <dbReference type="Proteomes" id="UP001177140"/>
    </source>
</evidence>
<feature type="transmembrane region" description="Helical" evidence="2">
    <location>
        <begin position="111"/>
        <end position="133"/>
    </location>
</feature>
<evidence type="ECO:0000256" key="2">
    <source>
        <dbReference type="SAM" id="Phobius"/>
    </source>
</evidence>
<keyword evidence="2" id="KW-1133">Transmembrane helix</keyword>
<dbReference type="PANTHER" id="PTHR48017">
    <property type="entry name" value="OS05G0424000 PROTEIN-RELATED"/>
    <property type="match status" value="1"/>
</dbReference>
<comment type="caution">
    <text evidence="3">The sequence shown here is derived from an EMBL/GenBank/DDBJ whole genome shotgun (WGS) entry which is preliminary data.</text>
</comment>
<reference evidence="3" key="1">
    <citation type="submission" date="2022-03" db="EMBL/GenBank/DDBJ databases">
        <title>A functionally conserved STORR gene fusion in Papaver species that diverged 16.8 million years ago.</title>
        <authorList>
            <person name="Catania T."/>
        </authorList>
    </citation>
    <scope>NUCLEOTIDE SEQUENCE</scope>
    <source>
        <strain evidence="3">S-191538</strain>
    </source>
</reference>
<feature type="transmembrane region" description="Helical" evidence="2">
    <location>
        <begin position="54"/>
        <end position="75"/>
    </location>
</feature>
<protein>
    <recommendedName>
        <fullName evidence="5">Amino acid transporter transmembrane domain-containing protein</fullName>
    </recommendedName>
</protein>
<keyword evidence="2" id="KW-0472">Membrane</keyword>
<keyword evidence="2" id="KW-0812">Transmembrane</keyword>
<evidence type="ECO:0000256" key="1">
    <source>
        <dbReference type="ARBA" id="ARBA00022448"/>
    </source>
</evidence>
<accession>A0AA41SI95</accession>
<proteinExistence type="predicted"/>
<evidence type="ECO:0000313" key="3">
    <source>
        <dbReference type="EMBL" id="MCL7036449.1"/>
    </source>
</evidence>
<gene>
    <name evidence="3" type="ORF">MKW94_021978</name>
</gene>
<keyword evidence="1" id="KW-0813">Transport</keyword>
<feature type="non-terminal residue" evidence="3">
    <location>
        <position position="264"/>
    </location>
</feature>
<sequence length="264" mass="29755">MKRVIVNMKGYLEEVWHITKLNPQDVWLPITKSRNGNARYAAFNNLNAGIGFQALLLLVAFSYLGCWGIIVAYFWQHYTLWVLVQLHEAVLGKRYNRYVELAQAGERLGGWLALFPTIYLFAGTGTLIFQIVCGPPCSSNPLTTVEWYLVFTSLIGAITAIVYCTIVWVLSVTQMRPPSISYQPISSPTINASTFSIFNALGVIAFAFRGYNLDFEIQLLELHFGIFQATMPSIFKHPAHVPMWRGAKVSYTLIAMCVFVRALL</sequence>
<dbReference type="Proteomes" id="UP001177140">
    <property type="component" value="Unassembled WGS sequence"/>
</dbReference>
<feature type="transmembrane region" description="Helical" evidence="2">
    <location>
        <begin position="145"/>
        <end position="170"/>
    </location>
</feature>
<name>A0AA41SI95_PAPNU</name>
<dbReference type="AlphaFoldDB" id="A0AA41SI95"/>
<evidence type="ECO:0008006" key="5">
    <source>
        <dbReference type="Google" id="ProtNLM"/>
    </source>
</evidence>